<dbReference type="AlphaFoldDB" id="A0A3G2R2L9"/>
<evidence type="ECO:0000313" key="3">
    <source>
        <dbReference type="Proteomes" id="UP000280960"/>
    </source>
</evidence>
<keyword evidence="1" id="KW-0812">Transmembrane</keyword>
<evidence type="ECO:0000313" key="2">
    <source>
        <dbReference type="EMBL" id="AYO29622.1"/>
    </source>
</evidence>
<sequence>MKWRKLDWFNIIKQFFILGLGYSLLRTGIIIIDYYRVLGKTPLPQPGEIAVLIIAGKLFENVHSKLAGANQRRLIFLFCILILTLYSLSPGPFY</sequence>
<dbReference type="RefSeq" id="WP_122014015.1">
    <property type="nucleotide sequence ID" value="NZ_CP033169.1"/>
</dbReference>
<dbReference type="Proteomes" id="UP000280960">
    <property type="component" value="Chromosome"/>
</dbReference>
<keyword evidence="1" id="KW-0472">Membrane</keyword>
<name>A0A3G2R2L9_9FIRM</name>
<feature type="transmembrane region" description="Helical" evidence="1">
    <location>
        <begin position="15"/>
        <end position="35"/>
    </location>
</feature>
<gene>
    <name evidence="2" type="ORF">D2962_02490</name>
</gene>
<protein>
    <submittedName>
        <fullName evidence="2">Uncharacterized protein</fullName>
    </submittedName>
</protein>
<evidence type="ECO:0000256" key="1">
    <source>
        <dbReference type="SAM" id="Phobius"/>
    </source>
</evidence>
<keyword evidence="1" id="KW-1133">Transmembrane helix</keyword>
<feature type="transmembrane region" description="Helical" evidence="1">
    <location>
        <begin position="74"/>
        <end position="93"/>
    </location>
</feature>
<dbReference type="KEGG" id="bacg:D2962_02490"/>
<dbReference type="EMBL" id="CP033169">
    <property type="protein sequence ID" value="AYO29622.1"/>
    <property type="molecule type" value="Genomic_DNA"/>
</dbReference>
<accession>A0A3G2R2L9</accession>
<keyword evidence="3" id="KW-1185">Reference proteome</keyword>
<reference evidence="2 3" key="1">
    <citation type="submission" date="2018-10" db="EMBL/GenBank/DDBJ databases">
        <authorList>
            <person name="Zhang X."/>
        </authorList>
    </citation>
    <scope>NUCLEOTIDE SEQUENCE [LARGE SCALE GENOMIC DNA]</scope>
    <source>
        <strain evidence="2 3">SK-G1</strain>
    </source>
</reference>
<organism evidence="2 3">
    <name type="scientific">Biomaibacter acetigenes</name>
    <dbReference type="NCBI Taxonomy" id="2316383"/>
    <lineage>
        <taxon>Bacteria</taxon>
        <taxon>Bacillati</taxon>
        <taxon>Bacillota</taxon>
        <taxon>Clostridia</taxon>
        <taxon>Thermosediminibacterales</taxon>
        <taxon>Tepidanaerobacteraceae</taxon>
        <taxon>Biomaibacter</taxon>
    </lineage>
</organism>
<proteinExistence type="predicted"/>